<reference evidence="2 4" key="2">
    <citation type="submission" date="2020-08" db="EMBL/GenBank/DDBJ databases">
        <title>Genomic Encyclopedia of Type Strains, Phase IV (KMG-IV): sequencing the most valuable type-strain genomes for metagenomic binning, comparative biology and taxonomic classification.</title>
        <authorList>
            <person name="Goeker M."/>
        </authorList>
    </citation>
    <scope>NUCLEOTIDE SEQUENCE [LARGE SCALE GENOMIC DNA]</scope>
    <source>
        <strain evidence="2 4">DSM 107085</strain>
    </source>
</reference>
<evidence type="ECO:0000313" key="1">
    <source>
        <dbReference type="EMBL" id="KGI78070.1"/>
    </source>
</evidence>
<dbReference type="Proteomes" id="UP000029708">
    <property type="component" value="Unassembled WGS sequence"/>
</dbReference>
<reference evidence="1 3" key="1">
    <citation type="submission" date="2014-09" db="EMBL/GenBank/DDBJ databases">
        <title>Xanthomonadaceae 3.5X direct submission.</title>
        <authorList>
            <person name="Fang T."/>
            <person name="Wang H."/>
        </authorList>
    </citation>
    <scope>NUCLEOTIDE SEQUENCE [LARGE SCALE GENOMIC DNA]</scope>
    <source>
        <strain evidence="1 3">3.5X</strain>
    </source>
</reference>
<proteinExistence type="predicted"/>
<evidence type="ECO:0000313" key="3">
    <source>
        <dbReference type="Proteomes" id="UP000029708"/>
    </source>
</evidence>
<comment type="caution">
    <text evidence="1">The sequence shown here is derived from an EMBL/GenBank/DDBJ whole genome shotgun (WGS) entry which is preliminary data.</text>
</comment>
<sequence>MDTSGSGKARSGGGFTSIKPARERKTYLYTPFGGEAALDSAIGENMVRVAKGKTAHALIAPSEEAANALEAKRAVRLHKWKQKLDRADTVMRQHHSEVVRAGMTHKMRVRQIVHNKSLSDEQRKIALQEEKDRHDLSLPHEYVMAQTDKLLFADQYQSLKETRIANATASFEVRVPSGNKQWPNLFPKELVRHDNIYPSVFDKSKPLSRVHADDKLYVLGHGTPESKDVPNPGIYAKPTIQGPSLSPRGLVQHLEHAGLSTEFQDLRITACQSVPLMDDTSAKSVSAARNTKFLAPEFAKEAVSRFSKMTVTGYMGNGVTFPKGARHHQRAHPEDAMYRLRRSPLALKFKPL</sequence>
<gene>
    <name evidence="2" type="ORF">HNQ86_000863</name>
    <name evidence="1" type="ORF">LF63_0106795</name>
</gene>
<dbReference type="EMBL" id="JROI01000010">
    <property type="protein sequence ID" value="KGI78070.1"/>
    <property type="molecule type" value="Genomic_DNA"/>
</dbReference>
<accession>A0A099CYI1</accession>
<dbReference type="EMBL" id="JACHET010000001">
    <property type="protein sequence ID" value="MBB6183518.1"/>
    <property type="molecule type" value="Genomic_DNA"/>
</dbReference>
<dbReference type="RefSeq" id="WP_043100552.1">
    <property type="nucleotide sequence ID" value="NZ_JACHET010000001.1"/>
</dbReference>
<evidence type="ECO:0000313" key="4">
    <source>
        <dbReference type="Proteomes" id="UP000560000"/>
    </source>
</evidence>
<dbReference type="HOGENOM" id="CLU_787173_0_0_6"/>
<organism evidence="1 3">
    <name type="scientific">Oleiagrimonas soli</name>
    <dbReference type="NCBI Taxonomy" id="1543381"/>
    <lineage>
        <taxon>Bacteria</taxon>
        <taxon>Pseudomonadati</taxon>
        <taxon>Pseudomonadota</taxon>
        <taxon>Gammaproteobacteria</taxon>
        <taxon>Lysobacterales</taxon>
        <taxon>Rhodanobacteraceae</taxon>
        <taxon>Oleiagrimonas</taxon>
    </lineage>
</organism>
<dbReference type="OrthoDB" id="8596416at2"/>
<keyword evidence="3" id="KW-1185">Reference proteome</keyword>
<dbReference type="STRING" id="1543381.LF63_0106795"/>
<protein>
    <submittedName>
        <fullName evidence="1">Uncharacterized protein</fullName>
    </submittedName>
</protein>
<evidence type="ECO:0000313" key="2">
    <source>
        <dbReference type="EMBL" id="MBB6183518.1"/>
    </source>
</evidence>
<dbReference type="Proteomes" id="UP000560000">
    <property type="component" value="Unassembled WGS sequence"/>
</dbReference>
<name>A0A099CYI1_9GAMM</name>
<dbReference type="AlphaFoldDB" id="A0A099CYI1"/>